<protein>
    <submittedName>
        <fullName evidence="2">Uncharacterized protein</fullName>
    </submittedName>
</protein>
<sequence length="124" mass="12491">MDGRQVVGLLDDEPAAGGEPAGGPCDHLVSVGEVAEQVAGVDEVEGARRVVLMRDVGFLDLQIGGAAGVEVAGVEVDGDHASARTACGEPVGDGAGACTRLQAVPDVCTGRPSRMLVVNKSTLR</sequence>
<feature type="region of interest" description="Disordered" evidence="1">
    <location>
        <begin position="1"/>
        <end position="23"/>
    </location>
</feature>
<keyword evidence="3" id="KW-1185">Reference proteome</keyword>
<evidence type="ECO:0000313" key="3">
    <source>
        <dbReference type="Proteomes" id="UP000094960"/>
    </source>
</evidence>
<dbReference type="AlphaFoldDB" id="A0A1D7YM79"/>
<accession>A0A1D7YM79</accession>
<dbReference type="KEGG" id="spun:BFF78_41400"/>
<reference evidence="3" key="1">
    <citation type="submission" date="2016-09" db="EMBL/GenBank/DDBJ databases">
        <title>Streptomyces puniciscabiei strain:TW1S1 Genome sequencing and assembly.</title>
        <authorList>
            <person name="Kim M.-K."/>
            <person name="Kim S.B."/>
        </authorList>
    </citation>
    <scope>NUCLEOTIDE SEQUENCE [LARGE SCALE GENOMIC DNA]</scope>
    <source>
        <strain evidence="3">TW1S1</strain>
    </source>
</reference>
<evidence type="ECO:0000256" key="1">
    <source>
        <dbReference type="SAM" id="MobiDB-lite"/>
    </source>
</evidence>
<proteinExistence type="predicted"/>
<gene>
    <name evidence="2" type="ORF">BFF78_41400</name>
</gene>
<dbReference type="Proteomes" id="UP000094960">
    <property type="component" value="Chromosome"/>
</dbReference>
<evidence type="ECO:0000313" key="2">
    <source>
        <dbReference type="EMBL" id="AOR36660.1"/>
    </source>
</evidence>
<organism evidence="2 3">
    <name type="scientific">Streptomyces fodineus</name>
    <dbReference type="NCBI Taxonomy" id="1904616"/>
    <lineage>
        <taxon>Bacteria</taxon>
        <taxon>Bacillati</taxon>
        <taxon>Actinomycetota</taxon>
        <taxon>Actinomycetes</taxon>
        <taxon>Kitasatosporales</taxon>
        <taxon>Streptomycetaceae</taxon>
        <taxon>Streptomyces</taxon>
    </lineage>
</organism>
<name>A0A1D7YM79_9ACTN</name>
<dbReference type="EMBL" id="CP017248">
    <property type="protein sequence ID" value="AOR36660.1"/>
    <property type="molecule type" value="Genomic_DNA"/>
</dbReference>